<dbReference type="EMBL" id="JAVDVI010000010">
    <property type="protein sequence ID" value="MDR6968405.1"/>
    <property type="molecule type" value="Genomic_DNA"/>
</dbReference>
<dbReference type="RefSeq" id="WP_310026968.1">
    <property type="nucleotide sequence ID" value="NZ_JAVDVI010000010.1"/>
</dbReference>
<evidence type="ECO:0000313" key="3">
    <source>
        <dbReference type="Proteomes" id="UP001255185"/>
    </source>
</evidence>
<reference evidence="2 3" key="1">
    <citation type="submission" date="2023-07" db="EMBL/GenBank/DDBJ databases">
        <title>Sorghum-associated microbial communities from plants grown in Nebraska, USA.</title>
        <authorList>
            <person name="Schachtman D."/>
        </authorList>
    </citation>
    <scope>NUCLEOTIDE SEQUENCE [LARGE SCALE GENOMIC DNA]</scope>
    <source>
        <strain evidence="2 3">3773</strain>
    </source>
</reference>
<feature type="signal peptide" evidence="1">
    <location>
        <begin position="1"/>
        <end position="18"/>
    </location>
</feature>
<proteinExistence type="predicted"/>
<evidence type="ECO:0008006" key="4">
    <source>
        <dbReference type="Google" id="ProtNLM"/>
    </source>
</evidence>
<feature type="chain" id="PRO_5046117566" description="T9SS C-terminal target domain-containing protein" evidence="1">
    <location>
        <begin position="19"/>
        <end position="325"/>
    </location>
</feature>
<organism evidence="2 3">
    <name type="scientific">Flavobacterium arsenatis</name>
    <dbReference type="NCBI Taxonomy" id="1484332"/>
    <lineage>
        <taxon>Bacteria</taxon>
        <taxon>Pseudomonadati</taxon>
        <taxon>Bacteroidota</taxon>
        <taxon>Flavobacteriia</taxon>
        <taxon>Flavobacteriales</taxon>
        <taxon>Flavobacteriaceae</taxon>
        <taxon>Flavobacterium</taxon>
    </lineage>
</organism>
<sequence>MKYSFLFLLFFISLSAEAQLAGCTDALAKNYNPSAILNDGSCLYENIKIDPIFSVTLSDTLNETSGLVYFENQLWTHNDDTDINIYALDTIGKIIGRYPLNGLKNTDWEEISQDSAYFYIGNFGNNVSGVRKDLQIIRIAKMSLKANNPQMDTIAFAYSNQVEFIRSKANTTDFDCEAFIVSKDSIYLFTKQWTGKKTALYVLPKLPGSYTAKFKSELDVNGLITGATYLEDKKLIALCGYSKQLKPFVYLLYDYKNTDFFSGNKRKITLAMPYHQVEGIATENGLLYYISNEHFRMKPIINNPQQLHQLDLSSFLQLYINSENH</sequence>
<keyword evidence="1" id="KW-0732">Signal</keyword>
<evidence type="ECO:0000256" key="1">
    <source>
        <dbReference type="SAM" id="SignalP"/>
    </source>
</evidence>
<dbReference type="Proteomes" id="UP001255185">
    <property type="component" value="Unassembled WGS sequence"/>
</dbReference>
<accession>A0ABU1TR03</accession>
<evidence type="ECO:0000313" key="2">
    <source>
        <dbReference type="EMBL" id="MDR6968405.1"/>
    </source>
</evidence>
<name>A0ABU1TR03_9FLAO</name>
<keyword evidence="3" id="KW-1185">Reference proteome</keyword>
<gene>
    <name evidence="2" type="ORF">J2X31_002428</name>
</gene>
<protein>
    <recommendedName>
        <fullName evidence="4">T9SS C-terminal target domain-containing protein</fullName>
    </recommendedName>
</protein>
<comment type="caution">
    <text evidence="2">The sequence shown here is derived from an EMBL/GenBank/DDBJ whole genome shotgun (WGS) entry which is preliminary data.</text>
</comment>